<dbReference type="InterPro" id="IPR051203">
    <property type="entry name" value="Polysaccharide_Synthase-Rel"/>
</dbReference>
<dbReference type="RefSeq" id="WP_379725967.1">
    <property type="nucleotide sequence ID" value="NZ_JBHRYJ010000002.1"/>
</dbReference>
<dbReference type="SUPFAM" id="SSF51735">
    <property type="entry name" value="NAD(P)-binding Rossmann-fold domains"/>
    <property type="match status" value="1"/>
</dbReference>
<dbReference type="CDD" id="cd05237">
    <property type="entry name" value="UDP_invert_4-6DH_SDR_e"/>
    <property type="match status" value="1"/>
</dbReference>
<sequence>MSRLRLNTRILLVALHDVVMAAVSLPLALWLRYWLADLPWQAPHTIEATLMFAGVAAIVFRYAGLYRGIWHFASLRDMLAIFRSVTLTLLVFTVLLFLVTRLEAIPRSTLVLQFFLLFGLLAGPRILYRSWKDGSLLEGFTRFDPNRIPVLLAGSGAAAEVFIREMERNRKAGYRVVGLLDEKATRQGRDLRGIRVLGGVEELIAVIDGLPERDRPRRIIVTDDRLAGSAIRQLVEAAAQLNIPVARLPRLTEFRAEDGVSQQLRPVDVEDLLGRPQRALDRAAVARLIGGRRVLVTGAGGTIGSELVRQVAGLEPAQIVLFEQSEHALYQIDMEMAERYPGVPRAALLGDVRNAQSVDEAFRQHRPEIVLHAAAYKHVPLVESNAGEGVLTNMQGTRAVADACLQHSVAVMVMISTDKAVNPTNVMGATKRLAEMVCQSRDIGASAEASTRFVTVRFGNVLGSSGSVVPLFQRQLAQGGPLTVTHPEVTRFFMTTREAVELILQAAALQAGMLQAAGKIFVLDMGEPIRIQDLARQMIRLAGLQPDKDVQIRFTGLRPGEKLYEEVLHRDETLVPTPQDGVLLAAPRTIGRAELDAALDRLTTAARAQDTAALLAQIRALVPEFAHAPNGQDKAAGATTPASAA</sequence>
<dbReference type="Proteomes" id="UP001595711">
    <property type="component" value="Unassembled WGS sequence"/>
</dbReference>
<evidence type="ECO:0000256" key="1">
    <source>
        <dbReference type="ARBA" id="ARBA00007430"/>
    </source>
</evidence>
<dbReference type="InterPro" id="IPR029063">
    <property type="entry name" value="SAM-dependent_MTases_sf"/>
</dbReference>
<comment type="similarity">
    <text evidence="1">Belongs to the polysaccharide synthase family.</text>
</comment>
<dbReference type="SUPFAM" id="SSF53335">
    <property type="entry name" value="S-adenosyl-L-methionine-dependent methyltransferases"/>
    <property type="match status" value="1"/>
</dbReference>
<accession>A0ABV7VF19</accession>
<feature type="transmembrane region" description="Helical" evidence="2">
    <location>
        <begin position="78"/>
        <end position="98"/>
    </location>
</feature>
<feature type="transmembrane region" description="Helical" evidence="2">
    <location>
        <begin position="12"/>
        <end position="36"/>
    </location>
</feature>
<dbReference type="Gene3D" id="3.40.50.720">
    <property type="entry name" value="NAD(P)-binding Rossmann-like Domain"/>
    <property type="match status" value="2"/>
</dbReference>
<keyword evidence="2" id="KW-1133">Transmembrane helix</keyword>
<name>A0ABV7VF19_9PROT</name>
<keyword evidence="2" id="KW-0472">Membrane</keyword>
<evidence type="ECO:0000256" key="2">
    <source>
        <dbReference type="SAM" id="Phobius"/>
    </source>
</evidence>
<feature type="transmembrane region" description="Helical" evidence="2">
    <location>
        <begin position="48"/>
        <end position="66"/>
    </location>
</feature>
<dbReference type="PANTHER" id="PTHR43318">
    <property type="entry name" value="UDP-N-ACETYLGLUCOSAMINE 4,6-DEHYDRATASE"/>
    <property type="match status" value="1"/>
</dbReference>
<dbReference type="PANTHER" id="PTHR43318:SF1">
    <property type="entry name" value="POLYSACCHARIDE BIOSYNTHESIS PROTEIN EPSC-RELATED"/>
    <property type="match status" value="1"/>
</dbReference>
<evidence type="ECO:0000313" key="5">
    <source>
        <dbReference type="Proteomes" id="UP001595711"/>
    </source>
</evidence>
<dbReference type="InterPro" id="IPR036291">
    <property type="entry name" value="NAD(P)-bd_dom_sf"/>
</dbReference>
<dbReference type="InterPro" id="IPR003869">
    <property type="entry name" value="Polysac_CapD-like"/>
</dbReference>
<evidence type="ECO:0000259" key="3">
    <source>
        <dbReference type="Pfam" id="PF02719"/>
    </source>
</evidence>
<reference evidence="5" key="1">
    <citation type="journal article" date="2019" name="Int. J. Syst. Evol. Microbiol.">
        <title>The Global Catalogue of Microorganisms (GCM) 10K type strain sequencing project: providing services to taxonomists for standard genome sequencing and annotation.</title>
        <authorList>
            <consortium name="The Broad Institute Genomics Platform"/>
            <consortium name="The Broad Institute Genome Sequencing Center for Infectious Disease"/>
            <person name="Wu L."/>
            <person name="Ma J."/>
        </authorList>
    </citation>
    <scope>NUCLEOTIDE SEQUENCE [LARGE SCALE GENOMIC DNA]</scope>
    <source>
        <strain evidence="5">KCTC 42182</strain>
    </source>
</reference>
<gene>
    <name evidence="4" type="ORF">ACFOOQ_10940</name>
</gene>
<protein>
    <submittedName>
        <fullName evidence="4">Polysaccharide biosynthesis protein</fullName>
    </submittedName>
</protein>
<dbReference type="Pfam" id="PF02719">
    <property type="entry name" value="Polysacc_synt_2"/>
    <property type="match status" value="1"/>
</dbReference>
<dbReference type="EMBL" id="JBHRYJ010000002">
    <property type="protein sequence ID" value="MFC3676061.1"/>
    <property type="molecule type" value="Genomic_DNA"/>
</dbReference>
<feature type="domain" description="Polysaccharide biosynthesis protein CapD-like" evidence="3">
    <location>
        <begin position="294"/>
        <end position="580"/>
    </location>
</feature>
<dbReference type="Pfam" id="PF13727">
    <property type="entry name" value="CoA_binding_3"/>
    <property type="match status" value="1"/>
</dbReference>
<keyword evidence="2" id="KW-0812">Transmembrane</keyword>
<keyword evidence="5" id="KW-1185">Reference proteome</keyword>
<proteinExistence type="inferred from homology"/>
<comment type="caution">
    <text evidence="4">The sequence shown here is derived from an EMBL/GenBank/DDBJ whole genome shotgun (WGS) entry which is preliminary data.</text>
</comment>
<evidence type="ECO:0000313" key="4">
    <source>
        <dbReference type="EMBL" id="MFC3676061.1"/>
    </source>
</evidence>
<organism evidence="4 5">
    <name type="scientific">Ferrovibrio xuzhouensis</name>
    <dbReference type="NCBI Taxonomy" id="1576914"/>
    <lineage>
        <taxon>Bacteria</taxon>
        <taxon>Pseudomonadati</taxon>
        <taxon>Pseudomonadota</taxon>
        <taxon>Alphaproteobacteria</taxon>
        <taxon>Rhodospirillales</taxon>
        <taxon>Rhodospirillaceae</taxon>
        <taxon>Ferrovibrio</taxon>
    </lineage>
</organism>